<evidence type="ECO:0000313" key="2">
    <source>
        <dbReference type="Proteomes" id="UP001458880"/>
    </source>
</evidence>
<gene>
    <name evidence="1" type="ORF">QE152_g22104</name>
</gene>
<protein>
    <submittedName>
        <fullName evidence="1">Uncharacterized protein</fullName>
    </submittedName>
</protein>
<name>A0AAW1KLT8_POPJA</name>
<dbReference type="Proteomes" id="UP001458880">
    <property type="component" value="Unassembled WGS sequence"/>
</dbReference>
<organism evidence="1 2">
    <name type="scientific">Popillia japonica</name>
    <name type="common">Japanese beetle</name>
    <dbReference type="NCBI Taxonomy" id="7064"/>
    <lineage>
        <taxon>Eukaryota</taxon>
        <taxon>Metazoa</taxon>
        <taxon>Ecdysozoa</taxon>
        <taxon>Arthropoda</taxon>
        <taxon>Hexapoda</taxon>
        <taxon>Insecta</taxon>
        <taxon>Pterygota</taxon>
        <taxon>Neoptera</taxon>
        <taxon>Endopterygota</taxon>
        <taxon>Coleoptera</taxon>
        <taxon>Polyphaga</taxon>
        <taxon>Scarabaeiformia</taxon>
        <taxon>Scarabaeidae</taxon>
        <taxon>Rutelinae</taxon>
        <taxon>Popillia</taxon>
    </lineage>
</organism>
<comment type="caution">
    <text evidence="1">The sequence shown here is derived from an EMBL/GenBank/DDBJ whole genome shotgun (WGS) entry which is preliminary data.</text>
</comment>
<evidence type="ECO:0000313" key="1">
    <source>
        <dbReference type="EMBL" id="KAK9720335.1"/>
    </source>
</evidence>
<proteinExistence type="predicted"/>
<sequence length="89" mass="9809">MSSVKLSFRLRQERGFIGRTFSFNTGHDAMPSGSKFAGKQQDEIGHDAMPSGSKFAGKQQDEIDKLGACPLRISSNSYRKKLIPLPTYG</sequence>
<dbReference type="EMBL" id="JASPKY010000211">
    <property type="protein sequence ID" value="KAK9720335.1"/>
    <property type="molecule type" value="Genomic_DNA"/>
</dbReference>
<dbReference type="AlphaFoldDB" id="A0AAW1KLT8"/>
<accession>A0AAW1KLT8</accession>
<keyword evidence="2" id="KW-1185">Reference proteome</keyword>
<reference evidence="1 2" key="1">
    <citation type="journal article" date="2024" name="BMC Genomics">
        <title>De novo assembly and annotation of Popillia japonica's genome with initial clues to its potential as an invasive pest.</title>
        <authorList>
            <person name="Cucini C."/>
            <person name="Boschi S."/>
            <person name="Funari R."/>
            <person name="Cardaioli E."/>
            <person name="Iannotti N."/>
            <person name="Marturano G."/>
            <person name="Paoli F."/>
            <person name="Bruttini M."/>
            <person name="Carapelli A."/>
            <person name="Frati F."/>
            <person name="Nardi F."/>
        </authorList>
    </citation>
    <scope>NUCLEOTIDE SEQUENCE [LARGE SCALE GENOMIC DNA]</scope>
    <source>
        <strain evidence="1">DMR45628</strain>
    </source>
</reference>